<name>A0AAD7PZ16_QUISA</name>
<dbReference type="KEGG" id="qsa:O6P43_009804"/>
<dbReference type="GO" id="GO:0016747">
    <property type="term" value="F:acyltransferase activity, transferring groups other than amino-acyl groups"/>
    <property type="evidence" value="ECO:0007669"/>
    <property type="project" value="UniProtKB-ARBA"/>
</dbReference>
<keyword evidence="4" id="KW-1185">Reference proteome</keyword>
<evidence type="ECO:0000313" key="4">
    <source>
        <dbReference type="Proteomes" id="UP001163823"/>
    </source>
</evidence>
<protein>
    <submittedName>
        <fullName evidence="3">Anthocyanin 5-aromatic acyltransferase</fullName>
    </submittedName>
</protein>
<comment type="caution">
    <text evidence="3">The sequence shown here is derived from an EMBL/GenBank/DDBJ whole genome shotgun (WGS) entry which is preliminary data.</text>
</comment>
<keyword evidence="1" id="KW-0808">Transferase</keyword>
<dbReference type="AlphaFoldDB" id="A0AAD7PZ16"/>
<accession>A0AAD7PZ16</accession>
<evidence type="ECO:0000313" key="3">
    <source>
        <dbReference type="EMBL" id="KAJ7971835.1"/>
    </source>
</evidence>
<dbReference type="InterPro" id="IPR023213">
    <property type="entry name" value="CAT-like_dom_sf"/>
</dbReference>
<gene>
    <name evidence="3" type="ORF">O6P43_009804</name>
</gene>
<proteinExistence type="predicted"/>
<dbReference type="Gene3D" id="3.30.559.10">
    <property type="entry name" value="Chloramphenicol acetyltransferase-like domain"/>
    <property type="match status" value="2"/>
</dbReference>
<evidence type="ECO:0000256" key="2">
    <source>
        <dbReference type="ARBA" id="ARBA00023315"/>
    </source>
</evidence>
<dbReference type="Pfam" id="PF02458">
    <property type="entry name" value="Transferase"/>
    <property type="match status" value="1"/>
</dbReference>
<reference evidence="3" key="1">
    <citation type="journal article" date="2023" name="Science">
        <title>Elucidation of the pathway for biosynthesis of saponin adjuvants from the soapbark tree.</title>
        <authorList>
            <person name="Reed J."/>
            <person name="Orme A."/>
            <person name="El-Demerdash A."/>
            <person name="Owen C."/>
            <person name="Martin L.B.B."/>
            <person name="Misra R.C."/>
            <person name="Kikuchi S."/>
            <person name="Rejzek M."/>
            <person name="Martin A.C."/>
            <person name="Harkess A."/>
            <person name="Leebens-Mack J."/>
            <person name="Louveau T."/>
            <person name="Stephenson M.J."/>
            <person name="Osbourn A."/>
        </authorList>
    </citation>
    <scope>NUCLEOTIDE SEQUENCE</scope>
    <source>
        <strain evidence="3">S10</strain>
    </source>
</reference>
<dbReference type="Proteomes" id="UP001163823">
    <property type="component" value="Chromosome 4"/>
</dbReference>
<keyword evidence="2 3" id="KW-0012">Acyltransferase</keyword>
<sequence>MGDKCKLKVVDVCHVSPPPGSVLSTSVPLTYFDIPWFLCCPIQRLFFYEFPHPTQDFMELVLPNLKNSLSLTLQHFFAFASKLICPPRPEKPHILYLDGNSVPLTIVEISGDSNFNHLIADYPKDVKDSHPFVPHLPSELILEDGTRSIPLMAIQVTVFHNCGLSIGVTFHHVAADGRSFHHFMKSWASICRNTEGDYSITLPFHDRSVVKDPNGIEMNLLTLQWSLEKEFKKDTGVSHDILADNLRATFVLSLAHIDKLKQWVSGSVKCKSNELVSIHISTFVVTSALIWVCLVKSEEESKAKEFSDNYTETFYHFAFPADCRNRFELSIPETYFGNCLDLCFVSLKRKELVGENGIVEAAKAIGKKVRELETVALRGADRWILDYKEKMESGKIISLAGSPKLGVYETNFGWGKPKKSEVVHIDTTGSFALSDCKDGESGIEVSLVLDRTQMNNFNAYFEDLLKGP</sequence>
<evidence type="ECO:0000256" key="1">
    <source>
        <dbReference type="ARBA" id="ARBA00022679"/>
    </source>
</evidence>
<dbReference type="InterPro" id="IPR051504">
    <property type="entry name" value="Plant_metabolite_acyltrans"/>
</dbReference>
<organism evidence="3 4">
    <name type="scientific">Quillaja saponaria</name>
    <name type="common">Soap bark tree</name>
    <dbReference type="NCBI Taxonomy" id="32244"/>
    <lineage>
        <taxon>Eukaryota</taxon>
        <taxon>Viridiplantae</taxon>
        <taxon>Streptophyta</taxon>
        <taxon>Embryophyta</taxon>
        <taxon>Tracheophyta</taxon>
        <taxon>Spermatophyta</taxon>
        <taxon>Magnoliopsida</taxon>
        <taxon>eudicotyledons</taxon>
        <taxon>Gunneridae</taxon>
        <taxon>Pentapetalae</taxon>
        <taxon>rosids</taxon>
        <taxon>fabids</taxon>
        <taxon>Fabales</taxon>
        <taxon>Quillajaceae</taxon>
        <taxon>Quillaja</taxon>
    </lineage>
</organism>
<dbReference type="PANTHER" id="PTHR31625">
    <property type="match status" value="1"/>
</dbReference>
<dbReference type="EMBL" id="JARAOO010000004">
    <property type="protein sequence ID" value="KAJ7971835.1"/>
    <property type="molecule type" value="Genomic_DNA"/>
</dbReference>